<keyword evidence="1" id="KW-0472">Membrane</keyword>
<proteinExistence type="predicted"/>
<comment type="caution">
    <text evidence="3">The sequence shown here is derived from an EMBL/GenBank/DDBJ whole genome shotgun (WGS) entry which is preliminary data.</text>
</comment>
<keyword evidence="1" id="KW-0812">Transmembrane</keyword>
<accession>A0A4V3JRI4</accession>
<dbReference type="OrthoDB" id="345519at2"/>
<evidence type="ECO:0000313" key="3">
    <source>
        <dbReference type="EMBL" id="TGL60395.1"/>
    </source>
</evidence>
<sequence>MILFLILSCGKNAEQPSETQEESFASRKASPVVSPVTDESTLSISGESTPIPIEQKPENQLGKVFSPINTSKERLLEYNIQLSYHCNDLIKTRKELLVFISKYGYLESSSAVNSTSPFMTAKIHVSANALYDALQDLDKLGLLLSEDISTTDHTEVMVWQKRKASRETVRQRRRNLASGQITAGAKNWQQVEDSVSNSEDQLDLAEQETWKITDRVKWATINVSYTTPTPSDAIQIPAYKNAFIGLLNLFLELTYYLIWILPCLAVFATIGYYLNQLYSRYRKK</sequence>
<name>A0A4V3JRI4_9LEPT</name>
<keyword evidence="4" id="KW-1185">Reference proteome</keyword>
<evidence type="ECO:0000259" key="2">
    <source>
        <dbReference type="Pfam" id="PF14257"/>
    </source>
</evidence>
<dbReference type="EMBL" id="RQGD01000022">
    <property type="protein sequence ID" value="TGL60395.1"/>
    <property type="molecule type" value="Genomic_DNA"/>
</dbReference>
<evidence type="ECO:0000256" key="1">
    <source>
        <dbReference type="SAM" id="Phobius"/>
    </source>
</evidence>
<dbReference type="Pfam" id="PF14257">
    <property type="entry name" value="DUF4349"/>
    <property type="match status" value="1"/>
</dbReference>
<dbReference type="InterPro" id="IPR025645">
    <property type="entry name" value="DUF4349"/>
</dbReference>
<dbReference type="Proteomes" id="UP000297693">
    <property type="component" value="Unassembled WGS sequence"/>
</dbReference>
<reference evidence="3" key="1">
    <citation type="journal article" date="2019" name="PLoS Negl. Trop. Dis.">
        <title>Revisiting the worldwide diversity of Leptospira species in the environment.</title>
        <authorList>
            <person name="Vincent A.T."/>
            <person name="Schiettekatte O."/>
            <person name="Bourhy P."/>
            <person name="Veyrier F.J."/>
            <person name="Picardeau M."/>
        </authorList>
    </citation>
    <scope>NUCLEOTIDE SEQUENCE [LARGE SCALE GENOMIC DNA]</scope>
    <source>
        <strain evidence="3">201702476</strain>
    </source>
</reference>
<evidence type="ECO:0000313" key="4">
    <source>
        <dbReference type="Proteomes" id="UP000297693"/>
    </source>
</evidence>
<keyword evidence="1" id="KW-1133">Transmembrane helix</keyword>
<organism evidence="3 4">
    <name type="scientific">Leptospira ognonensis</name>
    <dbReference type="NCBI Taxonomy" id="2484945"/>
    <lineage>
        <taxon>Bacteria</taxon>
        <taxon>Pseudomonadati</taxon>
        <taxon>Spirochaetota</taxon>
        <taxon>Spirochaetia</taxon>
        <taxon>Leptospirales</taxon>
        <taxon>Leptospiraceae</taxon>
        <taxon>Leptospira</taxon>
    </lineage>
</organism>
<dbReference type="AlphaFoldDB" id="A0A4V3JRI4"/>
<feature type="transmembrane region" description="Helical" evidence="1">
    <location>
        <begin position="253"/>
        <end position="274"/>
    </location>
</feature>
<gene>
    <name evidence="3" type="ORF">EHQ58_06775</name>
</gene>
<feature type="domain" description="DUF4349" evidence="2">
    <location>
        <begin position="76"/>
        <end position="272"/>
    </location>
</feature>
<protein>
    <submittedName>
        <fullName evidence="3">DUF4349 domain-containing protein</fullName>
    </submittedName>
</protein>